<dbReference type="PANTHER" id="PTHR43817">
    <property type="entry name" value="GLYCOSYL HYDROLASE"/>
    <property type="match status" value="1"/>
</dbReference>
<keyword evidence="1" id="KW-0732">Signal</keyword>
<dbReference type="InterPro" id="IPR000772">
    <property type="entry name" value="Ricin_B_lectin"/>
</dbReference>
<evidence type="ECO:0000313" key="4">
    <source>
        <dbReference type="EMBL" id="SDM22082.1"/>
    </source>
</evidence>
<evidence type="ECO:0000256" key="2">
    <source>
        <dbReference type="ARBA" id="ARBA00022801"/>
    </source>
</evidence>
<dbReference type="Pfam" id="PF14200">
    <property type="entry name" value="RicinB_lectin_2"/>
    <property type="match status" value="1"/>
</dbReference>
<dbReference type="RefSeq" id="WP_218136360.1">
    <property type="nucleotide sequence ID" value="NZ_FNDJ01000038.1"/>
</dbReference>
<accession>A0A1G9RFJ3</accession>
<evidence type="ECO:0000313" key="5">
    <source>
        <dbReference type="Proteomes" id="UP000199202"/>
    </source>
</evidence>
<dbReference type="PANTHER" id="PTHR43817:SF1">
    <property type="entry name" value="HYDROLASE, FAMILY 43, PUTATIVE (AFU_ORTHOLOGUE AFUA_3G01660)-RELATED"/>
    <property type="match status" value="1"/>
</dbReference>
<keyword evidence="5" id="KW-1185">Reference proteome</keyword>
<dbReference type="PROSITE" id="PS50231">
    <property type="entry name" value="RICIN_B_LECTIN"/>
    <property type="match status" value="1"/>
</dbReference>
<dbReference type="EMBL" id="FNDJ01000038">
    <property type="protein sequence ID" value="SDM22082.1"/>
    <property type="molecule type" value="Genomic_DNA"/>
</dbReference>
<gene>
    <name evidence="4" type="ORF">SAMN05421869_13877</name>
</gene>
<dbReference type="GO" id="GO:0005975">
    <property type="term" value="P:carbohydrate metabolic process"/>
    <property type="evidence" value="ECO:0007669"/>
    <property type="project" value="InterPro"/>
</dbReference>
<reference evidence="4 5" key="1">
    <citation type="submission" date="2016-10" db="EMBL/GenBank/DDBJ databases">
        <authorList>
            <person name="de Groot N.N."/>
        </authorList>
    </citation>
    <scope>NUCLEOTIDE SEQUENCE [LARGE SCALE GENOMIC DNA]</scope>
    <source>
        <strain evidence="4 5">CGMCC 4.6533</strain>
    </source>
</reference>
<feature type="domain" description="Ricin B lectin" evidence="3">
    <location>
        <begin position="85"/>
        <end position="148"/>
    </location>
</feature>
<evidence type="ECO:0000259" key="3">
    <source>
        <dbReference type="Pfam" id="PF14200"/>
    </source>
</evidence>
<dbReference type="GO" id="GO:0004553">
    <property type="term" value="F:hydrolase activity, hydrolyzing O-glycosyl compounds"/>
    <property type="evidence" value="ECO:0007669"/>
    <property type="project" value="InterPro"/>
</dbReference>
<dbReference type="InterPro" id="IPR035992">
    <property type="entry name" value="Ricin_B-like_lectins"/>
</dbReference>
<sequence>MALQRDGRTFVIYSASACWGPDYKLEQLTYNGGNPLSASSWVKRPTPVFQRSGNVYGPGHNGFFTSPNGAESWIIYHAGGGCDNNRNSGKCLEVAGGATADGTNIRQWTCSGGAGQRWRVEEQADDTSRLVNVATGKVADVADCGTADVRQSWLNSTCQQWFIRPV</sequence>
<keyword evidence="2 4" id="KW-0378">Hydrolase</keyword>
<dbReference type="AlphaFoldDB" id="A0A1G9RFJ3"/>
<dbReference type="SUPFAM" id="SSF50370">
    <property type="entry name" value="Ricin B-like lectins"/>
    <property type="match status" value="1"/>
</dbReference>
<dbReference type="SUPFAM" id="SSF75005">
    <property type="entry name" value="Arabinanase/levansucrase/invertase"/>
    <property type="match status" value="1"/>
</dbReference>
<dbReference type="Gene3D" id="2.115.10.20">
    <property type="entry name" value="Glycosyl hydrolase domain, family 43"/>
    <property type="match status" value="1"/>
</dbReference>
<dbReference type="InterPro" id="IPR023296">
    <property type="entry name" value="Glyco_hydro_beta-prop_sf"/>
</dbReference>
<dbReference type="CDD" id="cd00161">
    <property type="entry name" value="beta-trefoil_Ricin-like"/>
    <property type="match status" value="1"/>
</dbReference>
<evidence type="ECO:0000256" key="1">
    <source>
        <dbReference type="ARBA" id="ARBA00022729"/>
    </source>
</evidence>
<protein>
    <submittedName>
        <fullName evidence="4">Glycosyl hydrolases family 43</fullName>
    </submittedName>
</protein>
<name>A0A1G9RFJ3_9ACTN</name>
<dbReference type="STRING" id="633440.SAMN05421869_13877"/>
<organism evidence="4 5">
    <name type="scientific">Nonomuraea jiangxiensis</name>
    <dbReference type="NCBI Taxonomy" id="633440"/>
    <lineage>
        <taxon>Bacteria</taxon>
        <taxon>Bacillati</taxon>
        <taxon>Actinomycetota</taxon>
        <taxon>Actinomycetes</taxon>
        <taxon>Streptosporangiales</taxon>
        <taxon>Streptosporangiaceae</taxon>
        <taxon>Nonomuraea</taxon>
    </lineage>
</organism>
<proteinExistence type="predicted"/>
<dbReference type="Gene3D" id="2.80.10.50">
    <property type="match status" value="1"/>
</dbReference>
<dbReference type="Proteomes" id="UP000199202">
    <property type="component" value="Unassembled WGS sequence"/>
</dbReference>